<dbReference type="Gene3D" id="2.30.40.10">
    <property type="entry name" value="Urease, subunit C, domain 1"/>
    <property type="match status" value="1"/>
</dbReference>
<comment type="caution">
    <text evidence="3">The sequence shown here is derived from an EMBL/GenBank/DDBJ whole genome shotgun (WGS) entry which is preliminary data.</text>
</comment>
<keyword evidence="1 3" id="KW-0378">Hydrolase</keyword>
<dbReference type="PANTHER" id="PTHR43794:SF11">
    <property type="entry name" value="AMIDOHYDROLASE-RELATED DOMAIN-CONTAINING PROTEIN"/>
    <property type="match status" value="1"/>
</dbReference>
<dbReference type="InterPro" id="IPR011059">
    <property type="entry name" value="Metal-dep_hydrolase_composite"/>
</dbReference>
<name>A0A9X1LZ44_9MICC</name>
<dbReference type="Proteomes" id="UP001139264">
    <property type="component" value="Unassembled WGS sequence"/>
</dbReference>
<evidence type="ECO:0000259" key="2">
    <source>
        <dbReference type="Pfam" id="PF01979"/>
    </source>
</evidence>
<organism evidence="3 4">
    <name type="scientific">Arthrobacter gengyunqii</name>
    <dbReference type="NCBI Taxonomy" id="2886940"/>
    <lineage>
        <taxon>Bacteria</taxon>
        <taxon>Bacillati</taxon>
        <taxon>Actinomycetota</taxon>
        <taxon>Actinomycetes</taxon>
        <taxon>Micrococcales</taxon>
        <taxon>Micrococcaceae</taxon>
        <taxon>Arthrobacter</taxon>
    </lineage>
</organism>
<dbReference type="EMBL" id="JAJFZP010000001">
    <property type="protein sequence ID" value="MCC3267787.1"/>
    <property type="molecule type" value="Genomic_DNA"/>
</dbReference>
<dbReference type="RefSeq" id="WP_227906239.1">
    <property type="nucleotide sequence ID" value="NZ_CP095461.1"/>
</dbReference>
<protein>
    <submittedName>
        <fullName evidence="3">8-oxoguanine deaminase</fullName>
        <ecNumber evidence="3">3.5.4.32</ecNumber>
    </submittedName>
</protein>
<accession>A0A9X1LZ44</accession>
<dbReference type="SUPFAM" id="SSF51556">
    <property type="entry name" value="Metallo-dependent hydrolases"/>
    <property type="match status" value="1"/>
</dbReference>
<dbReference type="NCBIfam" id="NF006055">
    <property type="entry name" value="PRK08203.1"/>
    <property type="match status" value="1"/>
</dbReference>
<dbReference type="PANTHER" id="PTHR43794">
    <property type="entry name" value="AMINOHYDROLASE SSNA-RELATED"/>
    <property type="match status" value="1"/>
</dbReference>
<evidence type="ECO:0000313" key="4">
    <source>
        <dbReference type="Proteomes" id="UP001139264"/>
    </source>
</evidence>
<gene>
    <name evidence="3" type="ORF">LJ751_00205</name>
</gene>
<dbReference type="Pfam" id="PF01979">
    <property type="entry name" value="Amidohydro_1"/>
    <property type="match status" value="1"/>
</dbReference>
<evidence type="ECO:0000256" key="1">
    <source>
        <dbReference type="ARBA" id="ARBA00022801"/>
    </source>
</evidence>
<dbReference type="InterPro" id="IPR032466">
    <property type="entry name" value="Metal_Hydrolase"/>
</dbReference>
<sequence>MQAGSRQPALPGTAKADTLITNAHVVADRDTEYPGGWIALTTGRVAAVGHSFEAPPQAHHTIDAGGRLLTPGLVNTHHHMYQNLTRSYGPAVNGSLFDWLTTLYPLWAGLDEENTYLSTYVGIVELLMGGCTTSSDHLYVHPRPGLIDAQVAAATELGFRFMAVRGSMTRSEEDGGLPPASVVQDHDTIMADAERLVAAYHDPSPGAMTRIALGPCSPFSVSEKIMVSSAEFAAKHDVRLHSHLVEDHEEDTYCLVTYGCRPVEYFERVGWASDRAWVAHLIYPSDAEVARLAAAGVGATQCPSSNMMIGGGSMDAMKMRSLGLTVGLGCDGSASTDSASLWMETRNAMLLGRLRNGPASMQARDALDIATRGGAACLGWDDEVGHLRPGACADVVVWETHPVALAGALVDPVEAWLRTGPARAWHTMVAGKLLVQEGEPVAAALPDVLRRHRTAAAAIQRLA</sequence>
<dbReference type="EC" id="3.5.4.32" evidence="3"/>
<feature type="domain" description="Amidohydrolase-related" evidence="2">
    <location>
        <begin position="69"/>
        <end position="410"/>
    </location>
</feature>
<reference evidence="3" key="1">
    <citation type="submission" date="2021-10" db="EMBL/GenBank/DDBJ databases">
        <title>Novel species in genus Arthrobacter.</title>
        <authorList>
            <person name="Liu Y."/>
        </authorList>
    </citation>
    <scope>NUCLEOTIDE SEQUENCE</scope>
    <source>
        <strain evidence="3">Zg-Y809</strain>
    </source>
</reference>
<dbReference type="AlphaFoldDB" id="A0A9X1LZ44"/>
<dbReference type="CDD" id="cd01298">
    <property type="entry name" value="ATZ_TRZ_like"/>
    <property type="match status" value="1"/>
</dbReference>
<dbReference type="GO" id="GO:0102127">
    <property type="term" value="F:8-oxoguanine deaminase activity"/>
    <property type="evidence" value="ECO:0007669"/>
    <property type="project" value="UniProtKB-EC"/>
</dbReference>
<evidence type="ECO:0000313" key="3">
    <source>
        <dbReference type="EMBL" id="MCC3267787.1"/>
    </source>
</evidence>
<proteinExistence type="predicted"/>
<dbReference type="InterPro" id="IPR050287">
    <property type="entry name" value="MTA/SAH_deaminase"/>
</dbReference>
<dbReference type="InterPro" id="IPR006680">
    <property type="entry name" value="Amidohydro-rel"/>
</dbReference>
<dbReference type="SUPFAM" id="SSF51338">
    <property type="entry name" value="Composite domain of metallo-dependent hydrolases"/>
    <property type="match status" value="1"/>
</dbReference>
<dbReference type="Gene3D" id="3.20.20.140">
    <property type="entry name" value="Metal-dependent hydrolases"/>
    <property type="match status" value="1"/>
</dbReference>